<keyword evidence="1" id="KW-0812">Transmembrane</keyword>
<proteinExistence type="predicted"/>
<keyword evidence="1" id="KW-1133">Transmembrane helix</keyword>
<evidence type="ECO:0000313" key="3">
    <source>
        <dbReference type="Proteomes" id="UP001396334"/>
    </source>
</evidence>
<reference evidence="2 3" key="1">
    <citation type="journal article" date="2024" name="G3 (Bethesda)">
        <title>Genome assembly of Hibiscus sabdariffa L. provides insights into metabolisms of medicinal natural products.</title>
        <authorList>
            <person name="Kim T."/>
        </authorList>
    </citation>
    <scope>NUCLEOTIDE SEQUENCE [LARGE SCALE GENOMIC DNA]</scope>
    <source>
        <strain evidence="2">TK-2024</strain>
        <tissue evidence="2">Old leaves</tissue>
    </source>
</reference>
<name>A0ABR2TDK7_9ROSI</name>
<keyword evidence="1" id="KW-0472">Membrane</keyword>
<protein>
    <submittedName>
        <fullName evidence="2">Uncharacterized protein</fullName>
    </submittedName>
</protein>
<sequence>MAILIPISLWQSPGIGRTEINVDGTVSARGGGVANVVLRDEKGQWLYDFQGISVIVMFLMLSYGHYMLVSTMPRDWDFDESRKKLIISKCLRLLIICPKLWPVQI</sequence>
<evidence type="ECO:0000313" key="2">
    <source>
        <dbReference type="EMBL" id="KAK9035576.1"/>
    </source>
</evidence>
<feature type="transmembrane region" description="Helical" evidence="1">
    <location>
        <begin position="45"/>
        <end position="64"/>
    </location>
</feature>
<keyword evidence="3" id="KW-1185">Reference proteome</keyword>
<dbReference type="Proteomes" id="UP001396334">
    <property type="component" value="Unassembled WGS sequence"/>
</dbReference>
<comment type="caution">
    <text evidence="2">The sequence shown here is derived from an EMBL/GenBank/DDBJ whole genome shotgun (WGS) entry which is preliminary data.</text>
</comment>
<organism evidence="2 3">
    <name type="scientific">Hibiscus sabdariffa</name>
    <name type="common">roselle</name>
    <dbReference type="NCBI Taxonomy" id="183260"/>
    <lineage>
        <taxon>Eukaryota</taxon>
        <taxon>Viridiplantae</taxon>
        <taxon>Streptophyta</taxon>
        <taxon>Embryophyta</taxon>
        <taxon>Tracheophyta</taxon>
        <taxon>Spermatophyta</taxon>
        <taxon>Magnoliopsida</taxon>
        <taxon>eudicotyledons</taxon>
        <taxon>Gunneridae</taxon>
        <taxon>Pentapetalae</taxon>
        <taxon>rosids</taxon>
        <taxon>malvids</taxon>
        <taxon>Malvales</taxon>
        <taxon>Malvaceae</taxon>
        <taxon>Malvoideae</taxon>
        <taxon>Hibiscus</taxon>
    </lineage>
</organism>
<dbReference type="EMBL" id="JBBPBN010000006">
    <property type="protein sequence ID" value="KAK9035576.1"/>
    <property type="molecule type" value="Genomic_DNA"/>
</dbReference>
<evidence type="ECO:0000256" key="1">
    <source>
        <dbReference type="SAM" id="Phobius"/>
    </source>
</evidence>
<accession>A0ABR2TDK7</accession>
<gene>
    <name evidence="2" type="ORF">V6N11_077614</name>
</gene>